<dbReference type="STRING" id="946333.A4W93_03990"/>
<evidence type="ECO:0000313" key="1">
    <source>
        <dbReference type="EMBL" id="ARN19144.1"/>
    </source>
</evidence>
<protein>
    <submittedName>
        <fullName evidence="1">Uncharacterized protein</fullName>
    </submittedName>
</protein>
<keyword evidence="2" id="KW-1185">Reference proteome</keyword>
<evidence type="ECO:0000313" key="2">
    <source>
        <dbReference type="Proteomes" id="UP000193427"/>
    </source>
</evidence>
<gene>
    <name evidence="1" type="ORF">A4W93_03990</name>
</gene>
<organism evidence="1 2">
    <name type="scientific">Piscinibacter gummiphilus</name>
    <dbReference type="NCBI Taxonomy" id="946333"/>
    <lineage>
        <taxon>Bacteria</taxon>
        <taxon>Pseudomonadati</taxon>
        <taxon>Pseudomonadota</taxon>
        <taxon>Betaproteobacteria</taxon>
        <taxon>Burkholderiales</taxon>
        <taxon>Sphaerotilaceae</taxon>
        <taxon>Piscinibacter</taxon>
    </lineage>
</organism>
<dbReference type="OrthoDB" id="9802763at2"/>
<dbReference type="PANTHER" id="PTHR41532:SF1">
    <property type="entry name" value="FIXS PROTEIN"/>
    <property type="match status" value="1"/>
</dbReference>
<accession>A0A1W6L4H9</accession>
<dbReference type="NCBIfam" id="TIGR00847">
    <property type="entry name" value="ccoS"/>
    <property type="match status" value="1"/>
</dbReference>
<dbReference type="KEGG" id="rgu:A4W93_03990"/>
<dbReference type="Pfam" id="PF03597">
    <property type="entry name" value="FixS"/>
    <property type="match status" value="1"/>
</dbReference>
<name>A0A1W6L4H9_9BURK</name>
<reference evidence="1 2" key="1">
    <citation type="submission" date="2016-04" db="EMBL/GenBank/DDBJ databases">
        <title>Complete genome sequence of natural rubber-degrading, novel Gram-negative bacterium, Rhizobacter gummiphilus strain NS21.</title>
        <authorList>
            <person name="Tabata M."/>
            <person name="Kasai D."/>
            <person name="Fukuda M."/>
        </authorList>
    </citation>
    <scope>NUCLEOTIDE SEQUENCE [LARGE SCALE GENOMIC DNA]</scope>
    <source>
        <strain evidence="1 2">NS21</strain>
    </source>
</reference>
<dbReference type="PANTHER" id="PTHR41532">
    <property type="entry name" value="FIXS PROTEIN"/>
    <property type="match status" value="1"/>
</dbReference>
<dbReference type="RefSeq" id="WP_085749388.1">
    <property type="nucleotide sequence ID" value="NZ_BSPR01000002.1"/>
</dbReference>
<dbReference type="Proteomes" id="UP000193427">
    <property type="component" value="Chromosome"/>
</dbReference>
<sequence length="64" mass="7033">MDTLYLLLPMAVLLVLGLIGLFAWALDAGQFEDLEREGWRAIAEEPGCDALDPGQATNEPAFRQ</sequence>
<dbReference type="InterPro" id="IPR004714">
    <property type="entry name" value="Cyt_oxidase_maturation_cbb3"/>
</dbReference>
<dbReference type="AlphaFoldDB" id="A0A1W6L4H9"/>
<proteinExistence type="predicted"/>
<dbReference type="EMBL" id="CP015118">
    <property type="protein sequence ID" value="ARN19144.1"/>
    <property type="molecule type" value="Genomic_DNA"/>
</dbReference>